<dbReference type="SMART" id="SM00248">
    <property type="entry name" value="ANK"/>
    <property type="match status" value="2"/>
</dbReference>
<keyword evidence="6" id="KW-1185">Reference proteome</keyword>
<gene>
    <name evidence="5" type="ORF">L484_018322</name>
</gene>
<dbReference type="InterPro" id="IPR026961">
    <property type="entry name" value="PGG_dom"/>
</dbReference>
<dbReference type="Gene3D" id="1.25.40.20">
    <property type="entry name" value="Ankyrin repeat-containing domain"/>
    <property type="match status" value="1"/>
</dbReference>
<dbReference type="GO" id="GO:0016020">
    <property type="term" value="C:membrane"/>
    <property type="evidence" value="ECO:0007669"/>
    <property type="project" value="TreeGrafter"/>
</dbReference>
<dbReference type="eggNOG" id="KOG0504">
    <property type="taxonomic scope" value="Eukaryota"/>
</dbReference>
<dbReference type="Pfam" id="PF13961">
    <property type="entry name" value="DUF4219"/>
    <property type="match status" value="1"/>
</dbReference>
<evidence type="ECO:0000259" key="3">
    <source>
        <dbReference type="Pfam" id="PF13961"/>
    </source>
</evidence>
<keyword evidence="2" id="KW-0812">Transmembrane</keyword>
<keyword evidence="2" id="KW-1133">Transmembrane helix</keyword>
<dbReference type="PANTHER" id="PTHR24177">
    <property type="entry name" value="CASKIN"/>
    <property type="match status" value="1"/>
</dbReference>
<feature type="domain" description="DUF4219" evidence="3">
    <location>
        <begin position="44"/>
        <end position="70"/>
    </location>
</feature>
<evidence type="ECO:0000256" key="2">
    <source>
        <dbReference type="SAM" id="Phobius"/>
    </source>
</evidence>
<proteinExistence type="predicted"/>
<feature type="transmembrane region" description="Helical" evidence="2">
    <location>
        <begin position="678"/>
        <end position="699"/>
    </location>
</feature>
<protein>
    <submittedName>
        <fullName evidence="5">Uncharacterized protein</fullName>
    </submittedName>
</protein>
<feature type="transmembrane region" description="Helical" evidence="2">
    <location>
        <begin position="595"/>
        <end position="617"/>
    </location>
</feature>
<dbReference type="EMBL" id="KE343602">
    <property type="protein sequence ID" value="EXB36947.1"/>
    <property type="molecule type" value="Genomic_DNA"/>
</dbReference>
<dbReference type="Pfam" id="PF13962">
    <property type="entry name" value="PGG"/>
    <property type="match status" value="1"/>
</dbReference>
<feature type="domain" description="PGG" evidence="4">
    <location>
        <begin position="590"/>
        <end position="694"/>
    </location>
</feature>
<evidence type="ECO:0000313" key="5">
    <source>
        <dbReference type="EMBL" id="EXB36947.1"/>
    </source>
</evidence>
<feature type="region of interest" description="Disordered" evidence="1">
    <location>
        <begin position="395"/>
        <end position="422"/>
    </location>
</feature>
<dbReference type="InterPro" id="IPR036770">
    <property type="entry name" value="Ankyrin_rpt-contain_sf"/>
</dbReference>
<dbReference type="AlphaFoldDB" id="W9QGE1"/>
<evidence type="ECO:0000259" key="4">
    <source>
        <dbReference type="Pfam" id="PF13962"/>
    </source>
</evidence>
<feature type="transmembrane region" description="Helical" evidence="2">
    <location>
        <begin position="705"/>
        <end position="728"/>
    </location>
</feature>
<evidence type="ECO:0000313" key="6">
    <source>
        <dbReference type="Proteomes" id="UP000030645"/>
    </source>
</evidence>
<dbReference type="PANTHER" id="PTHR24177:SF329">
    <property type="entry name" value="ANKYRIN REPEAT PROTEIN"/>
    <property type="match status" value="1"/>
</dbReference>
<dbReference type="InterPro" id="IPR025314">
    <property type="entry name" value="DUF4219"/>
</dbReference>
<reference evidence="6" key="1">
    <citation type="submission" date="2013-01" db="EMBL/GenBank/DDBJ databases">
        <title>Draft Genome Sequence of a Mulberry Tree, Morus notabilis C.K. Schneid.</title>
        <authorList>
            <person name="He N."/>
            <person name="Zhao S."/>
        </authorList>
    </citation>
    <scope>NUCLEOTIDE SEQUENCE</scope>
</reference>
<dbReference type="Pfam" id="PF12796">
    <property type="entry name" value="Ank_2"/>
    <property type="match status" value="1"/>
</dbReference>
<name>W9QGE1_9ROSA</name>
<evidence type="ECO:0000256" key="1">
    <source>
        <dbReference type="SAM" id="MobiDB-lite"/>
    </source>
</evidence>
<sequence length="753" mass="84376">MEKQRSMAKASWMDEGVEGCVLPGFVIIAQIRVIISTNIVHEVLNKYNYEDWSGVVKSYLIADDLWDVVNPVAAQKSQIKDHNTTGDETSESEISVDHKIPKSEGYNLEEDKINARALHAIQISCGRDALFAIRGILSAKEAWRILDERFNPDFFIKFTDSSEEESFDRLDDKDKEKGKEFHTALKNREWEKVKKIYTENPSLLKGRFSSKKFSALHYAAQHSGNTGIVKDMVEKMSKEDMEIKDACGGGTALMMAIMAGSVKMVKCMMKKNPELITVEDNSLFLPVEVALSCDDIDVICHLYHATKAYLSSPNHAARKKHGATFISKCIKKKNPGTLGFALDLLKEENSLALTKDYTWESPLYVLACSPSLFGDGDELGFFKRWIYKFISTKPATPAAKSGGEQAEDPERGSDTTNMKKSATSEMCKAVKNVKDKKELKDGLVLKALSAAVERGNTIFVSKLISRVRALWMSTDEYSRDIYMHAIEWRQAKLFTHMLRHISGNLVSATSSMKDKFGNNLLHVAATLGPSTQLDLVPGAALQMQREIQWFKEVQKIVHPAALEEENSLDSLTPREVFTKNHKDLMKKGERWTKETTTFSSVVSALIVTMTFAAVFTVPDLEENTNKKLRKVLIISDGISLFSSASSLFVFLGLFLSARYEEHDFLINLPLKLMVGISSLFISIITMLIAFCAILLLLLPESWVPIILLAALTVTLFAAMPFSLLIIMFKSTFCNRLSLTLKSRKKPTNAKNDD</sequence>
<feature type="transmembrane region" description="Helical" evidence="2">
    <location>
        <begin position="637"/>
        <end position="657"/>
    </location>
</feature>
<dbReference type="InterPro" id="IPR002110">
    <property type="entry name" value="Ankyrin_rpt"/>
</dbReference>
<dbReference type="SUPFAM" id="SSF48403">
    <property type="entry name" value="Ankyrin repeat"/>
    <property type="match status" value="1"/>
</dbReference>
<organism evidence="5 6">
    <name type="scientific">Morus notabilis</name>
    <dbReference type="NCBI Taxonomy" id="981085"/>
    <lineage>
        <taxon>Eukaryota</taxon>
        <taxon>Viridiplantae</taxon>
        <taxon>Streptophyta</taxon>
        <taxon>Embryophyta</taxon>
        <taxon>Tracheophyta</taxon>
        <taxon>Spermatophyta</taxon>
        <taxon>Magnoliopsida</taxon>
        <taxon>eudicotyledons</taxon>
        <taxon>Gunneridae</taxon>
        <taxon>Pentapetalae</taxon>
        <taxon>rosids</taxon>
        <taxon>fabids</taxon>
        <taxon>Rosales</taxon>
        <taxon>Moraceae</taxon>
        <taxon>Moreae</taxon>
        <taxon>Morus</taxon>
    </lineage>
</organism>
<accession>W9QGE1</accession>
<dbReference type="STRING" id="981085.W9QGE1"/>
<dbReference type="Proteomes" id="UP000030645">
    <property type="component" value="Unassembled WGS sequence"/>
</dbReference>
<keyword evidence="2" id="KW-0472">Membrane</keyword>